<dbReference type="SUPFAM" id="SSF53474">
    <property type="entry name" value="alpha/beta-Hydrolases"/>
    <property type="match status" value="1"/>
</dbReference>
<dbReference type="Proteomes" id="UP000464468">
    <property type="component" value="Plasmid pC33"/>
</dbReference>
<evidence type="ECO:0000256" key="3">
    <source>
        <dbReference type="SAM" id="SignalP"/>
    </source>
</evidence>
<feature type="domain" description="Peptidase S9 prolyl oligopeptidase catalytic" evidence="4">
    <location>
        <begin position="274"/>
        <end position="328"/>
    </location>
</feature>
<evidence type="ECO:0000259" key="5">
    <source>
        <dbReference type="Pfam" id="PF18435"/>
    </source>
</evidence>
<evidence type="ECO:0000313" key="6">
    <source>
        <dbReference type="EMBL" id="QHL92014.1"/>
    </source>
</evidence>
<name>A0A7Z2NZA4_9SPHN</name>
<feature type="domain" description="Esterase Ig-like N-terminal" evidence="5">
    <location>
        <begin position="34"/>
        <end position="132"/>
    </location>
</feature>
<dbReference type="InterPro" id="IPR029058">
    <property type="entry name" value="AB_hydrolase_fold"/>
</dbReference>
<dbReference type="InterPro" id="IPR001375">
    <property type="entry name" value="Peptidase_S9_cat"/>
</dbReference>
<accession>A0A7Z2NZA4</accession>
<dbReference type="Gene3D" id="3.40.50.1820">
    <property type="entry name" value="alpha/beta hydrolase"/>
    <property type="match status" value="1"/>
</dbReference>
<dbReference type="EMBL" id="CP047896">
    <property type="protein sequence ID" value="QHL92014.1"/>
    <property type="molecule type" value="Genomic_DNA"/>
</dbReference>
<evidence type="ECO:0000256" key="2">
    <source>
        <dbReference type="SAM" id="MobiDB-lite"/>
    </source>
</evidence>
<geneLocation type="plasmid" evidence="7">
    <name>pc33</name>
</geneLocation>
<dbReference type="PANTHER" id="PTHR43037:SF1">
    <property type="entry name" value="BLL1128 PROTEIN"/>
    <property type="match status" value="1"/>
</dbReference>
<dbReference type="RefSeq" id="WP_160594048.1">
    <property type="nucleotide sequence ID" value="NZ_CP047896.1"/>
</dbReference>
<keyword evidence="6" id="KW-0614">Plasmid</keyword>
<feature type="region of interest" description="Disordered" evidence="2">
    <location>
        <begin position="110"/>
        <end position="133"/>
    </location>
</feature>
<gene>
    <name evidence="6" type="ORF">GVO57_14045</name>
</gene>
<sequence length="440" mass="46337">MSLKRIYLTGLAAALMSPAASVLAQTAGPVPPDATAITQVSGDGQRLTAVVLAYDEPLANVPLSVGDFVVKDRRVTRAYVSDHAEPGVAAAGPFVVIELAADDTDATLKVEPPWRSGPPPAEGGVGGGPPPGMAAPVFRPAVATVERAPALTAVDGSIKPSIRAPLDSRVVRNLVVDSFTQHVFCDPVTGDCLAYNLFVPADYDPARAYPLVLFMHDAGNTSSDPLTTLRQGNGATIWAEPQNQAKHPALVLAPQYATQTVNDGSQATSLLDTTVHLVEALTRQYSIDRNRLYATGQSGGAMMTIAMDIKYPDLFAASYIVAGQWDAALVAPLADDRLWITVAEGDLKAFPGQNAITSALAAKGAEIARAQWDGRASTAQFDALAADLIAKGAPINYVVLAKGTVVPSGQPDNGGSNHTNTWRIAYSIDAIRDWLMRQHR</sequence>
<evidence type="ECO:0000259" key="4">
    <source>
        <dbReference type="Pfam" id="PF00326"/>
    </source>
</evidence>
<dbReference type="InterPro" id="IPR050955">
    <property type="entry name" value="Plant_Biomass_Hydrol_Est"/>
</dbReference>
<dbReference type="Pfam" id="PF18435">
    <property type="entry name" value="EstA_Ig_like"/>
    <property type="match status" value="1"/>
</dbReference>
<evidence type="ECO:0000256" key="1">
    <source>
        <dbReference type="ARBA" id="ARBA00022729"/>
    </source>
</evidence>
<feature type="signal peptide" evidence="3">
    <location>
        <begin position="1"/>
        <end position="24"/>
    </location>
</feature>
<keyword evidence="7" id="KW-1185">Reference proteome</keyword>
<dbReference type="KEGG" id="schy:GVO57_14045"/>
<organism evidence="6 7">
    <name type="scientific">Sphingomonas changnyeongensis</name>
    <dbReference type="NCBI Taxonomy" id="2698679"/>
    <lineage>
        <taxon>Bacteria</taxon>
        <taxon>Pseudomonadati</taxon>
        <taxon>Pseudomonadota</taxon>
        <taxon>Alphaproteobacteria</taxon>
        <taxon>Sphingomonadales</taxon>
        <taxon>Sphingomonadaceae</taxon>
        <taxon>Sphingomonas</taxon>
    </lineage>
</organism>
<protein>
    <submittedName>
        <fullName evidence="6">Prolyl oligopeptidase family serine peptidase</fullName>
    </submittedName>
</protein>
<proteinExistence type="predicted"/>
<dbReference type="Gene3D" id="2.60.40.2180">
    <property type="match status" value="1"/>
</dbReference>
<dbReference type="Pfam" id="PF00326">
    <property type="entry name" value="Peptidase_S9"/>
    <property type="match status" value="1"/>
</dbReference>
<reference evidence="6 7" key="1">
    <citation type="submission" date="2020-01" db="EMBL/GenBank/DDBJ databases">
        <title>Sphingomonas sp. C33 whole genome sequece.</title>
        <authorList>
            <person name="Park C."/>
        </authorList>
    </citation>
    <scope>NUCLEOTIDE SEQUENCE [LARGE SCALE GENOMIC DNA]</scope>
    <source>
        <strain evidence="6 7">C33</strain>
        <plasmid evidence="7">pc33</plasmid>
    </source>
</reference>
<dbReference type="InterPro" id="IPR041172">
    <property type="entry name" value="EstA_Ig-like_N"/>
</dbReference>
<feature type="chain" id="PRO_5031450082" evidence="3">
    <location>
        <begin position="25"/>
        <end position="440"/>
    </location>
</feature>
<dbReference type="PANTHER" id="PTHR43037">
    <property type="entry name" value="UNNAMED PRODUCT-RELATED"/>
    <property type="match status" value="1"/>
</dbReference>
<dbReference type="GO" id="GO:0008236">
    <property type="term" value="F:serine-type peptidase activity"/>
    <property type="evidence" value="ECO:0007669"/>
    <property type="project" value="InterPro"/>
</dbReference>
<evidence type="ECO:0000313" key="7">
    <source>
        <dbReference type="Proteomes" id="UP000464468"/>
    </source>
</evidence>
<keyword evidence="1 3" id="KW-0732">Signal</keyword>
<dbReference type="GO" id="GO:0006508">
    <property type="term" value="P:proteolysis"/>
    <property type="evidence" value="ECO:0007669"/>
    <property type="project" value="InterPro"/>
</dbReference>
<dbReference type="AlphaFoldDB" id="A0A7Z2NZA4"/>